<dbReference type="Gene3D" id="3.40.50.300">
    <property type="entry name" value="P-loop containing nucleotide triphosphate hydrolases"/>
    <property type="match status" value="1"/>
</dbReference>
<dbReference type="GO" id="GO:0016301">
    <property type="term" value="F:kinase activity"/>
    <property type="evidence" value="ECO:0007669"/>
    <property type="project" value="UniProtKB-KW"/>
</dbReference>
<reference evidence="1 2" key="1">
    <citation type="submission" date="2020-08" db="EMBL/GenBank/DDBJ databases">
        <title>Bridging the membrane lipid divide: bacteria of the FCB group superphylum have the potential to synthesize archaeal ether lipids.</title>
        <authorList>
            <person name="Villanueva L."/>
            <person name="Von Meijenfeldt F.A.B."/>
            <person name="Westbye A.B."/>
            <person name="Yadav S."/>
            <person name="Hopmans E.C."/>
            <person name="Dutilh B.E."/>
            <person name="Sinninghe Damste J.S."/>
        </authorList>
    </citation>
    <scope>NUCLEOTIDE SEQUENCE [LARGE SCALE GENOMIC DNA]</scope>
    <source>
        <strain evidence="1">NIOZ-UU30</strain>
    </source>
</reference>
<keyword evidence="1" id="KW-0808">Transferase</keyword>
<dbReference type="Proteomes" id="UP000603434">
    <property type="component" value="Unassembled WGS sequence"/>
</dbReference>
<dbReference type="Pfam" id="PF13189">
    <property type="entry name" value="Cytidylate_kin2"/>
    <property type="match status" value="1"/>
</dbReference>
<dbReference type="EMBL" id="JACNJH010000231">
    <property type="protein sequence ID" value="MBC8362912.1"/>
    <property type="molecule type" value="Genomic_DNA"/>
</dbReference>
<evidence type="ECO:0000313" key="1">
    <source>
        <dbReference type="EMBL" id="MBC8362912.1"/>
    </source>
</evidence>
<gene>
    <name evidence="1" type="ORF">H8E23_16125</name>
</gene>
<organism evidence="1 2">
    <name type="scientific">Candidatus Desulfatibia profunda</name>
    <dbReference type="NCBI Taxonomy" id="2841695"/>
    <lineage>
        <taxon>Bacteria</taxon>
        <taxon>Pseudomonadati</taxon>
        <taxon>Thermodesulfobacteriota</taxon>
        <taxon>Desulfobacteria</taxon>
        <taxon>Desulfobacterales</taxon>
        <taxon>Desulfobacterales incertae sedis</taxon>
        <taxon>Candidatus Desulfatibia</taxon>
    </lineage>
</organism>
<sequence>MSIFHQRPQNTSCVIDREILEHLTSRNHLDKKLEAFIDERCPSEIEDILATLFGERSFSQSEYSRLLFRIIFSVADIGPAIFVGRGAHLILPRDRVFAVRLICSNEFRIKRLVNMLKIPESAASIKIHHYDMDQKNFFRRVYNLESAPANEFDLVINRDYIQGAKSIAEIVETAFKEKFGSEYIRTE</sequence>
<comment type="caution">
    <text evidence="1">The sequence shown here is derived from an EMBL/GenBank/DDBJ whole genome shotgun (WGS) entry which is preliminary data.</text>
</comment>
<dbReference type="AlphaFoldDB" id="A0A8J6NMP8"/>
<name>A0A8J6NMP8_9BACT</name>
<dbReference type="InterPro" id="IPR027417">
    <property type="entry name" value="P-loop_NTPase"/>
</dbReference>
<proteinExistence type="predicted"/>
<protein>
    <submittedName>
        <fullName evidence="1">Cytidylate kinase family protein</fullName>
    </submittedName>
</protein>
<evidence type="ECO:0000313" key="2">
    <source>
        <dbReference type="Proteomes" id="UP000603434"/>
    </source>
</evidence>
<keyword evidence="1" id="KW-0418">Kinase</keyword>
<accession>A0A8J6NMP8</accession>